<reference evidence="2 3" key="1">
    <citation type="submission" date="2018-11" db="EMBL/GenBank/DDBJ databases">
        <title>Genomes From Bacteria Associated with the Canine Oral Cavity: a Test Case for Automated Genome-Based Taxonomic Assignment.</title>
        <authorList>
            <person name="Coil D.A."/>
            <person name="Jospin G."/>
            <person name="Darling A.E."/>
            <person name="Wallis C."/>
            <person name="Davis I.J."/>
            <person name="Harris S."/>
            <person name="Eisen J.A."/>
            <person name="Holcombe L.J."/>
            <person name="O'Flynn C."/>
        </authorList>
    </citation>
    <scope>NUCLEOTIDE SEQUENCE [LARGE SCALE GENOMIC DNA]</scope>
    <source>
        <strain evidence="2 3">OH1047_COT-310</strain>
    </source>
</reference>
<sequence length="309" mass="35367">MKTRTRKETGAAIVPTTTAATTFAATVAGVTAIKRSSLHLLLMAGLLCLTAFSSARAQCTAKNEAFQSGEHVMYDLYFNWKFIWKKVGTASLTTNATTYQSKPAYRFNLLSVGSKQTDFFFKMRDTLTCYVSDRLEPLYFRKAAEEGSRHTVDEAWFSYEGGLSKVKQRRIWRNPARETQEMEYSDSRCIFDMLSILAQARSYDPKDYKVGEKIRFPMATGREVEEQTLIYRGKENVEANNDTIYRCLVFSFVEYKKGKEKEVITFFVSDDKNHLPIRLDMYLNFGSAKAFLKRVRGNRSPMTSVVGHE</sequence>
<comment type="caution">
    <text evidence="2">The sequence shown here is derived from an EMBL/GenBank/DDBJ whole genome shotgun (WGS) entry which is preliminary data.</text>
</comment>
<feature type="transmembrane region" description="Helical" evidence="1">
    <location>
        <begin position="12"/>
        <end position="32"/>
    </location>
</feature>
<dbReference type="InterPro" id="IPR021457">
    <property type="entry name" value="DUF3108"/>
</dbReference>
<organism evidence="2 3">
    <name type="scientific">Prevotella heparinolytica</name>
    <dbReference type="NCBI Taxonomy" id="28113"/>
    <lineage>
        <taxon>Bacteria</taxon>
        <taxon>Pseudomonadati</taxon>
        <taxon>Bacteroidota</taxon>
        <taxon>Bacteroidia</taxon>
        <taxon>Bacteroidales</taxon>
        <taxon>Bacteroidaceae</taxon>
        <taxon>Bacteroides</taxon>
    </lineage>
</organism>
<evidence type="ECO:0000313" key="3">
    <source>
        <dbReference type="Proteomes" id="UP000279562"/>
    </source>
</evidence>
<accession>A0A3P2AEY6</accession>
<proteinExistence type="predicted"/>
<keyword evidence="1" id="KW-1133">Transmembrane helix</keyword>
<keyword evidence="1" id="KW-0472">Membrane</keyword>
<gene>
    <name evidence="2" type="ORF">EII33_04795</name>
</gene>
<dbReference type="Pfam" id="PF11306">
    <property type="entry name" value="DUF3108"/>
    <property type="match status" value="1"/>
</dbReference>
<name>A0A3P2AEY6_9BACE</name>
<evidence type="ECO:0000313" key="2">
    <source>
        <dbReference type="EMBL" id="RRD92203.1"/>
    </source>
</evidence>
<dbReference type="EMBL" id="RQYF01000013">
    <property type="protein sequence ID" value="RRD92203.1"/>
    <property type="molecule type" value="Genomic_DNA"/>
</dbReference>
<protein>
    <submittedName>
        <fullName evidence="2">DUF3108 domain-containing protein</fullName>
    </submittedName>
</protein>
<dbReference type="RefSeq" id="WP_125238738.1">
    <property type="nucleotide sequence ID" value="NZ_JBHAHI010000241.1"/>
</dbReference>
<dbReference type="AlphaFoldDB" id="A0A3P2AEY6"/>
<evidence type="ECO:0000256" key="1">
    <source>
        <dbReference type="SAM" id="Phobius"/>
    </source>
</evidence>
<dbReference type="Proteomes" id="UP000279562">
    <property type="component" value="Unassembled WGS sequence"/>
</dbReference>
<keyword evidence="3" id="KW-1185">Reference proteome</keyword>
<keyword evidence="1" id="KW-0812">Transmembrane</keyword>